<name>A0A1H5WL06_XYLRU</name>
<accession>A0A1H5WL06</accession>
<dbReference type="InterPro" id="IPR007450">
    <property type="entry name" value="BamE_dom"/>
</dbReference>
<dbReference type="Proteomes" id="UP000236735">
    <property type="component" value="Unassembled WGS sequence"/>
</dbReference>
<dbReference type="Pfam" id="PF04355">
    <property type="entry name" value="BamE"/>
    <property type="match status" value="1"/>
</dbReference>
<feature type="chain" id="PRO_5009288406" evidence="3">
    <location>
        <begin position="22"/>
        <end position="109"/>
    </location>
</feature>
<dbReference type="EMBL" id="FNUV01000006">
    <property type="protein sequence ID" value="SEG00289.1"/>
    <property type="molecule type" value="Genomic_DNA"/>
</dbReference>
<protein>
    <submittedName>
        <fullName evidence="5">SmpA / OmlA family protein</fullName>
    </submittedName>
</protein>
<reference evidence="5 6" key="1">
    <citation type="submission" date="2016-10" db="EMBL/GenBank/DDBJ databases">
        <authorList>
            <person name="de Groot N.N."/>
        </authorList>
    </citation>
    <scope>NUCLEOTIDE SEQUENCE [LARGE SCALE GENOMIC DNA]</scope>
    <source>
        <strain evidence="5 6">AR32</strain>
    </source>
</reference>
<evidence type="ECO:0000313" key="5">
    <source>
        <dbReference type="EMBL" id="SEG00289.1"/>
    </source>
</evidence>
<evidence type="ECO:0000256" key="1">
    <source>
        <dbReference type="ARBA" id="ARBA00022729"/>
    </source>
</evidence>
<dbReference type="PROSITE" id="PS51257">
    <property type="entry name" value="PROKAR_LIPOPROTEIN"/>
    <property type="match status" value="1"/>
</dbReference>
<keyword evidence="2" id="KW-0472">Membrane</keyword>
<evidence type="ECO:0000256" key="3">
    <source>
        <dbReference type="SAM" id="SignalP"/>
    </source>
</evidence>
<dbReference type="InterPro" id="IPR037873">
    <property type="entry name" value="BamE-like"/>
</dbReference>
<evidence type="ECO:0000259" key="4">
    <source>
        <dbReference type="Pfam" id="PF04355"/>
    </source>
</evidence>
<evidence type="ECO:0000313" key="6">
    <source>
        <dbReference type="Proteomes" id="UP000236735"/>
    </source>
</evidence>
<evidence type="ECO:0000256" key="2">
    <source>
        <dbReference type="ARBA" id="ARBA00023136"/>
    </source>
</evidence>
<keyword evidence="1 3" id="KW-0732">Signal</keyword>
<gene>
    <name evidence="5" type="ORF">SAMN05216354_2422</name>
</gene>
<sequence>MKKIRNAALVAIVALSLSSCASMFSTVADKAASIEYGMTKQEVTALMGKPSYRRFAEGRDEWEYRSLLNNDDYDVVVLTFYNGRVVAMDSFREVRKVHPRLPQPDTNKE</sequence>
<dbReference type="Gene3D" id="3.30.1450.10">
    <property type="match status" value="1"/>
</dbReference>
<organism evidence="5 6">
    <name type="scientific">Xylanibacter ruminicola</name>
    <name type="common">Prevotella ruminicola</name>
    <dbReference type="NCBI Taxonomy" id="839"/>
    <lineage>
        <taxon>Bacteria</taxon>
        <taxon>Pseudomonadati</taxon>
        <taxon>Bacteroidota</taxon>
        <taxon>Bacteroidia</taxon>
        <taxon>Bacteroidales</taxon>
        <taxon>Prevotellaceae</taxon>
        <taxon>Xylanibacter</taxon>
    </lineage>
</organism>
<feature type="domain" description="Outer membrane protein assembly factor BamE" evidence="4">
    <location>
        <begin position="30"/>
        <end position="86"/>
    </location>
</feature>
<feature type="signal peptide" evidence="3">
    <location>
        <begin position="1"/>
        <end position="21"/>
    </location>
</feature>
<dbReference type="RefSeq" id="WP_103916086.1">
    <property type="nucleotide sequence ID" value="NZ_FNUV01000006.1"/>
</dbReference>
<proteinExistence type="predicted"/>
<dbReference type="GO" id="GO:0019867">
    <property type="term" value="C:outer membrane"/>
    <property type="evidence" value="ECO:0007669"/>
    <property type="project" value="InterPro"/>
</dbReference>
<dbReference type="AlphaFoldDB" id="A0A1H5WL06"/>